<accession>A0AAV9J5P3</accession>
<name>A0AAV9J5P3_9PEZI</name>
<comment type="caution">
    <text evidence="2">The sequence shown here is derived from an EMBL/GenBank/DDBJ whole genome shotgun (WGS) entry which is preliminary data.</text>
</comment>
<feature type="compositionally biased region" description="Basic and acidic residues" evidence="1">
    <location>
        <begin position="23"/>
        <end position="37"/>
    </location>
</feature>
<feature type="region of interest" description="Disordered" evidence="1">
    <location>
        <begin position="1"/>
        <end position="37"/>
    </location>
</feature>
<dbReference type="Proteomes" id="UP001324427">
    <property type="component" value="Unassembled WGS sequence"/>
</dbReference>
<evidence type="ECO:0000313" key="2">
    <source>
        <dbReference type="EMBL" id="KAK4539942.1"/>
    </source>
</evidence>
<dbReference type="AlphaFoldDB" id="A0AAV9J5P3"/>
<proteinExistence type="predicted"/>
<protein>
    <submittedName>
        <fullName evidence="2">Uncharacterized protein</fullName>
    </submittedName>
</protein>
<organism evidence="2 3">
    <name type="scientific">Oleoguttula mirabilis</name>
    <dbReference type="NCBI Taxonomy" id="1507867"/>
    <lineage>
        <taxon>Eukaryota</taxon>
        <taxon>Fungi</taxon>
        <taxon>Dikarya</taxon>
        <taxon>Ascomycota</taxon>
        <taxon>Pezizomycotina</taxon>
        <taxon>Dothideomycetes</taxon>
        <taxon>Dothideomycetidae</taxon>
        <taxon>Mycosphaerellales</taxon>
        <taxon>Teratosphaeriaceae</taxon>
        <taxon>Oleoguttula</taxon>
    </lineage>
</organism>
<sequence>MSKPVSETQPGQNATDDDGTDNSAKDPAKLAKALHAEKVPADAEAAMAAELAAE</sequence>
<keyword evidence="3" id="KW-1185">Reference proteome</keyword>
<reference evidence="2 3" key="1">
    <citation type="submission" date="2021-11" db="EMBL/GenBank/DDBJ databases">
        <title>Black yeast isolated from Biological Soil Crust.</title>
        <authorList>
            <person name="Kurbessoian T."/>
        </authorList>
    </citation>
    <scope>NUCLEOTIDE SEQUENCE [LARGE SCALE GENOMIC DNA]</scope>
    <source>
        <strain evidence="2 3">CCFEE 5522</strain>
    </source>
</reference>
<evidence type="ECO:0000256" key="1">
    <source>
        <dbReference type="SAM" id="MobiDB-lite"/>
    </source>
</evidence>
<feature type="compositionally biased region" description="Polar residues" evidence="1">
    <location>
        <begin position="1"/>
        <end position="14"/>
    </location>
</feature>
<dbReference type="EMBL" id="JAVFHQ010000079">
    <property type="protein sequence ID" value="KAK4539942.1"/>
    <property type="molecule type" value="Genomic_DNA"/>
</dbReference>
<gene>
    <name evidence="2" type="ORF">LTR36_009984</name>
</gene>
<evidence type="ECO:0000313" key="3">
    <source>
        <dbReference type="Proteomes" id="UP001324427"/>
    </source>
</evidence>